<dbReference type="AlphaFoldDB" id="A0A166IM57"/>
<dbReference type="Proteomes" id="UP000077755">
    <property type="component" value="Chromosome 1"/>
</dbReference>
<accession>A0A166IM57</accession>
<reference evidence="1" key="1">
    <citation type="journal article" date="2016" name="Nat. Genet.">
        <title>A high-quality carrot genome assembly provides new insights into carotenoid accumulation and asterid genome evolution.</title>
        <authorList>
            <person name="Iorizzo M."/>
            <person name="Ellison S."/>
            <person name="Senalik D."/>
            <person name="Zeng P."/>
            <person name="Satapoomin P."/>
            <person name="Huang J."/>
            <person name="Bowman M."/>
            <person name="Iovene M."/>
            <person name="Sanseverino W."/>
            <person name="Cavagnaro P."/>
            <person name="Yildiz M."/>
            <person name="Macko-Podgorni A."/>
            <person name="Moranska E."/>
            <person name="Grzebelus E."/>
            <person name="Grzebelus D."/>
            <person name="Ashrafi H."/>
            <person name="Zheng Z."/>
            <person name="Cheng S."/>
            <person name="Spooner D."/>
            <person name="Van Deynze A."/>
            <person name="Simon P."/>
        </authorList>
    </citation>
    <scope>NUCLEOTIDE SEQUENCE</scope>
    <source>
        <tissue evidence="1">Leaf</tissue>
    </source>
</reference>
<sequence>MYVIACLLDCSLAQQVHKDDLVTDLLVLPPGTDLHDHHFVKNGIILQGKASSMVAVALDLRPGSLRKQNCSSGYLNERGGEDNFL</sequence>
<reference evidence="1" key="2">
    <citation type="submission" date="2022-03" db="EMBL/GenBank/DDBJ databases">
        <title>Draft title - Genomic analysis of global carrot germplasm unveils the trajectory of domestication and the origin of high carotenoid orange carrot.</title>
        <authorList>
            <person name="Iorizzo M."/>
            <person name="Ellison S."/>
            <person name="Senalik D."/>
            <person name="Macko-Podgorni A."/>
            <person name="Grzebelus D."/>
            <person name="Bostan H."/>
            <person name="Rolling W."/>
            <person name="Curaba J."/>
            <person name="Simon P."/>
        </authorList>
    </citation>
    <scope>NUCLEOTIDE SEQUENCE</scope>
    <source>
        <tissue evidence="1">Leaf</tissue>
    </source>
</reference>
<keyword evidence="2" id="KW-1185">Reference proteome</keyword>
<evidence type="ECO:0000313" key="2">
    <source>
        <dbReference type="Proteomes" id="UP000077755"/>
    </source>
</evidence>
<evidence type="ECO:0000313" key="1">
    <source>
        <dbReference type="EMBL" id="WOG84999.1"/>
    </source>
</evidence>
<organism evidence="1 2">
    <name type="scientific">Daucus carota subsp. sativus</name>
    <name type="common">Carrot</name>
    <dbReference type="NCBI Taxonomy" id="79200"/>
    <lineage>
        <taxon>Eukaryota</taxon>
        <taxon>Viridiplantae</taxon>
        <taxon>Streptophyta</taxon>
        <taxon>Embryophyta</taxon>
        <taxon>Tracheophyta</taxon>
        <taxon>Spermatophyta</taxon>
        <taxon>Magnoliopsida</taxon>
        <taxon>eudicotyledons</taxon>
        <taxon>Gunneridae</taxon>
        <taxon>Pentapetalae</taxon>
        <taxon>asterids</taxon>
        <taxon>campanulids</taxon>
        <taxon>Apiales</taxon>
        <taxon>Apiaceae</taxon>
        <taxon>Apioideae</taxon>
        <taxon>Scandiceae</taxon>
        <taxon>Daucinae</taxon>
        <taxon>Daucus</taxon>
        <taxon>Daucus sect. Daucus</taxon>
    </lineage>
</organism>
<dbReference type="Gene3D" id="3.30.70.1170">
    <property type="entry name" value="Sun protein, domain 3"/>
    <property type="match status" value="1"/>
</dbReference>
<dbReference type="Pfam" id="PF21148">
    <property type="entry name" value="NSUN5_fdxn-like"/>
    <property type="match status" value="1"/>
</dbReference>
<gene>
    <name evidence="1" type="ORF">DCAR_0104185</name>
</gene>
<name>A0A166IM57_DAUCS</name>
<dbReference type="EMBL" id="CP093343">
    <property type="protein sequence ID" value="WOG84999.1"/>
    <property type="molecule type" value="Genomic_DNA"/>
</dbReference>
<proteinExistence type="predicted"/>
<protein>
    <submittedName>
        <fullName evidence="1">Uncharacterized protein</fullName>
    </submittedName>
</protein>
<dbReference type="Gramene" id="KZN11278">
    <property type="protein sequence ID" value="KZN11278"/>
    <property type="gene ID" value="DCAR_003934"/>
</dbReference>
<dbReference type="InterPro" id="IPR049561">
    <property type="entry name" value="NSUN5_7_fdxn-like"/>
</dbReference>